<proteinExistence type="predicted"/>
<keyword evidence="1" id="KW-0812">Transmembrane</keyword>
<keyword evidence="3" id="KW-1185">Reference proteome</keyword>
<evidence type="ECO:0008006" key="4">
    <source>
        <dbReference type="Google" id="ProtNLM"/>
    </source>
</evidence>
<evidence type="ECO:0000313" key="3">
    <source>
        <dbReference type="Proteomes" id="UP001344888"/>
    </source>
</evidence>
<organism evidence="2 3">
    <name type="scientific">Metasolibacillus meyeri</name>
    <dbReference type="NCBI Taxonomy" id="1071052"/>
    <lineage>
        <taxon>Bacteria</taxon>
        <taxon>Bacillati</taxon>
        <taxon>Bacillota</taxon>
        <taxon>Bacilli</taxon>
        <taxon>Bacillales</taxon>
        <taxon>Caryophanaceae</taxon>
        <taxon>Metasolibacillus</taxon>
    </lineage>
</organism>
<comment type="caution">
    <text evidence="2">The sequence shown here is derived from an EMBL/GenBank/DDBJ whole genome shotgun (WGS) entry which is preliminary data.</text>
</comment>
<keyword evidence="1" id="KW-0472">Membrane</keyword>
<dbReference type="RefSeq" id="WP_326122999.1">
    <property type="nucleotide sequence ID" value="NZ_JARSFG010000012.1"/>
</dbReference>
<dbReference type="Proteomes" id="UP001344888">
    <property type="component" value="Unassembled WGS sequence"/>
</dbReference>
<feature type="transmembrane region" description="Helical" evidence="1">
    <location>
        <begin position="12"/>
        <end position="29"/>
    </location>
</feature>
<accession>A0AAW9NUI4</accession>
<keyword evidence="1" id="KW-1133">Transmembrane helix</keyword>
<evidence type="ECO:0000313" key="2">
    <source>
        <dbReference type="EMBL" id="MEC1178503.1"/>
    </source>
</evidence>
<dbReference type="AlphaFoldDB" id="A0AAW9NUI4"/>
<gene>
    <name evidence="2" type="ORF">P9B03_08425</name>
</gene>
<dbReference type="EMBL" id="JARSFG010000012">
    <property type="protein sequence ID" value="MEC1178503.1"/>
    <property type="molecule type" value="Genomic_DNA"/>
</dbReference>
<sequence length="129" mass="14857">MNKIMISNAISVLLSPFILASILVLFTGLEFEGIPFIAFFVYLIYAIAFIPFLAILYFARKSVLLQFLLCTGTTFVAALCLEWFYFEPNNTMLQFLLLALFAGVVYFIMQQLIEKKILRKLKDMLKAYL</sequence>
<reference evidence="2 3" key="1">
    <citation type="submission" date="2023-03" db="EMBL/GenBank/DDBJ databases">
        <title>Bacillus Genome Sequencing.</title>
        <authorList>
            <person name="Dunlap C."/>
        </authorList>
    </citation>
    <scope>NUCLEOTIDE SEQUENCE [LARGE SCALE GENOMIC DNA]</scope>
    <source>
        <strain evidence="2 3">B-59205</strain>
    </source>
</reference>
<protein>
    <recommendedName>
        <fullName evidence="4">DUF3021 domain-containing protein</fullName>
    </recommendedName>
</protein>
<feature type="transmembrane region" description="Helical" evidence="1">
    <location>
        <begin position="92"/>
        <end position="109"/>
    </location>
</feature>
<evidence type="ECO:0000256" key="1">
    <source>
        <dbReference type="SAM" id="Phobius"/>
    </source>
</evidence>
<feature type="transmembrane region" description="Helical" evidence="1">
    <location>
        <begin position="35"/>
        <end position="58"/>
    </location>
</feature>
<name>A0AAW9NUI4_9BACL</name>
<feature type="transmembrane region" description="Helical" evidence="1">
    <location>
        <begin position="65"/>
        <end position="86"/>
    </location>
</feature>